<dbReference type="Proteomes" id="UP001610334">
    <property type="component" value="Unassembled WGS sequence"/>
</dbReference>
<accession>A0ABR4GT04</accession>
<sequence>MMPRNAGRIYDDILIVCDIDPPHHNTCIGVTRSGASCKRKVSKKSRESASHQLNSLALCGPGDSLEIELKHVAGLLLCKRQHQAQASSMGQYWYNSLVTSCRLTRWASTQASG</sequence>
<organism evidence="1 2">
    <name type="scientific">Aspergillus granulosus</name>
    <dbReference type="NCBI Taxonomy" id="176169"/>
    <lineage>
        <taxon>Eukaryota</taxon>
        <taxon>Fungi</taxon>
        <taxon>Dikarya</taxon>
        <taxon>Ascomycota</taxon>
        <taxon>Pezizomycotina</taxon>
        <taxon>Eurotiomycetes</taxon>
        <taxon>Eurotiomycetidae</taxon>
        <taxon>Eurotiales</taxon>
        <taxon>Aspergillaceae</taxon>
        <taxon>Aspergillus</taxon>
        <taxon>Aspergillus subgen. Nidulantes</taxon>
    </lineage>
</organism>
<name>A0ABR4GT04_9EURO</name>
<protein>
    <submittedName>
        <fullName evidence="1">Uncharacterized protein</fullName>
    </submittedName>
</protein>
<dbReference type="EMBL" id="JBFXLT010000200">
    <property type="protein sequence ID" value="KAL2802208.1"/>
    <property type="molecule type" value="Genomic_DNA"/>
</dbReference>
<gene>
    <name evidence="1" type="ORF">BJX63DRAFT_132880</name>
</gene>
<reference evidence="1 2" key="1">
    <citation type="submission" date="2024-07" db="EMBL/GenBank/DDBJ databases">
        <title>Section-level genome sequencing and comparative genomics of Aspergillus sections Usti and Cavernicolus.</title>
        <authorList>
            <consortium name="Lawrence Berkeley National Laboratory"/>
            <person name="Nybo J.L."/>
            <person name="Vesth T.C."/>
            <person name="Theobald S."/>
            <person name="Frisvad J.C."/>
            <person name="Larsen T.O."/>
            <person name="Kjaerboelling I."/>
            <person name="Rothschild-Mancinelli K."/>
            <person name="Lyhne E.K."/>
            <person name="Kogle M.E."/>
            <person name="Barry K."/>
            <person name="Clum A."/>
            <person name="Na H."/>
            <person name="Ledsgaard L."/>
            <person name="Lin J."/>
            <person name="Lipzen A."/>
            <person name="Kuo A."/>
            <person name="Riley R."/>
            <person name="Mondo S."/>
            <person name="Labutti K."/>
            <person name="Haridas S."/>
            <person name="Pangalinan J."/>
            <person name="Salamov A.A."/>
            <person name="Simmons B.A."/>
            <person name="Magnuson J.K."/>
            <person name="Chen J."/>
            <person name="Drula E."/>
            <person name="Henrissat B."/>
            <person name="Wiebenga A."/>
            <person name="Lubbers R.J."/>
            <person name="Gomes A.C."/>
            <person name="Makela M.R."/>
            <person name="Stajich J."/>
            <person name="Grigoriev I.V."/>
            <person name="Mortensen U.H."/>
            <person name="De Vries R.P."/>
            <person name="Baker S.E."/>
            <person name="Andersen M.R."/>
        </authorList>
    </citation>
    <scope>NUCLEOTIDE SEQUENCE [LARGE SCALE GENOMIC DNA]</scope>
    <source>
        <strain evidence="1 2">CBS 588.65</strain>
    </source>
</reference>
<evidence type="ECO:0000313" key="2">
    <source>
        <dbReference type="Proteomes" id="UP001610334"/>
    </source>
</evidence>
<proteinExistence type="predicted"/>
<evidence type="ECO:0000313" key="1">
    <source>
        <dbReference type="EMBL" id="KAL2802208.1"/>
    </source>
</evidence>
<keyword evidence="2" id="KW-1185">Reference proteome</keyword>
<comment type="caution">
    <text evidence="1">The sequence shown here is derived from an EMBL/GenBank/DDBJ whole genome shotgun (WGS) entry which is preliminary data.</text>
</comment>